<evidence type="ECO:0000313" key="6">
    <source>
        <dbReference type="EMBL" id="BAQ43722.1"/>
    </source>
</evidence>
<accession>A0A0C6FAD0</accession>
<reference evidence="6 7" key="1">
    <citation type="journal article" date="2015" name="Genome Announc.">
        <title>Complete Genome Sequence of Methylobacterium aquaticum Strain 22A, Isolated from Racomitrium japonicum Moss.</title>
        <authorList>
            <person name="Tani A."/>
            <person name="Ogura Y."/>
            <person name="Hayashi T."/>
            <person name="Kimbara K."/>
        </authorList>
    </citation>
    <scope>NUCLEOTIDE SEQUENCE [LARGE SCALE GENOMIC DNA]</scope>
    <source>
        <strain evidence="6 7">MA-22A</strain>
    </source>
</reference>
<dbReference type="PANTHER" id="PTHR47561:SF1">
    <property type="entry name" value="POLYSACCHARIDE DEACETYLASE FAMILY PROTEIN (AFU_ORTHOLOGUE AFUA_6G05030)"/>
    <property type="match status" value="1"/>
</dbReference>
<dbReference type="PROSITE" id="PS51677">
    <property type="entry name" value="NODB"/>
    <property type="match status" value="1"/>
</dbReference>
<evidence type="ECO:0000256" key="3">
    <source>
        <dbReference type="ARBA" id="ARBA00020071"/>
    </source>
</evidence>
<dbReference type="InterPro" id="IPR037950">
    <property type="entry name" value="PgdA-like"/>
</dbReference>
<dbReference type="STRING" id="270351.Maq22A_c01090"/>
<evidence type="ECO:0000256" key="1">
    <source>
        <dbReference type="ARBA" id="ARBA00003236"/>
    </source>
</evidence>
<dbReference type="SUPFAM" id="SSF88713">
    <property type="entry name" value="Glycoside hydrolase/deacetylase"/>
    <property type="match status" value="1"/>
</dbReference>
<comment type="function">
    <text evidence="1">Is involved in generating a small heat-stable compound (Nod), an acylated oligomer of N-acetylglucosamine, that stimulates mitosis in various plant protoplasts.</text>
</comment>
<dbReference type="GO" id="GO:0005975">
    <property type="term" value="P:carbohydrate metabolic process"/>
    <property type="evidence" value="ECO:0007669"/>
    <property type="project" value="InterPro"/>
</dbReference>
<comment type="similarity">
    <text evidence="2">Belongs to the polysaccharide deacetylase family.</text>
</comment>
<dbReference type="PATRIC" id="fig|270351.10.peg.216"/>
<protein>
    <recommendedName>
        <fullName evidence="3">Chitooligosaccharide deacetylase</fullName>
    </recommendedName>
    <alternativeName>
        <fullName evidence="4">Nodulation protein B</fullName>
    </alternativeName>
</protein>
<proteinExistence type="inferred from homology"/>
<dbReference type="PANTHER" id="PTHR47561">
    <property type="entry name" value="POLYSACCHARIDE DEACETYLASE FAMILY PROTEIN (AFU_ORTHOLOGUE AFUA_6G05030)"/>
    <property type="match status" value="1"/>
</dbReference>
<name>A0A0C6FAD0_9HYPH</name>
<dbReference type="GO" id="GO:0016810">
    <property type="term" value="F:hydrolase activity, acting on carbon-nitrogen (but not peptide) bonds"/>
    <property type="evidence" value="ECO:0007669"/>
    <property type="project" value="InterPro"/>
</dbReference>
<evidence type="ECO:0000313" key="7">
    <source>
        <dbReference type="Proteomes" id="UP000061432"/>
    </source>
</evidence>
<dbReference type="CDD" id="cd10938">
    <property type="entry name" value="CE4_HpPgdA_like"/>
    <property type="match status" value="1"/>
</dbReference>
<dbReference type="InterPro" id="IPR011330">
    <property type="entry name" value="Glyco_hydro/deAcase_b/a-brl"/>
</dbReference>
<dbReference type="Proteomes" id="UP000061432">
    <property type="component" value="Chromosome"/>
</dbReference>
<evidence type="ECO:0000256" key="2">
    <source>
        <dbReference type="ARBA" id="ARBA00010973"/>
    </source>
</evidence>
<dbReference type="InterPro" id="IPR002509">
    <property type="entry name" value="NODB_dom"/>
</dbReference>
<evidence type="ECO:0000256" key="4">
    <source>
        <dbReference type="ARBA" id="ARBA00032976"/>
    </source>
</evidence>
<dbReference type="AlphaFoldDB" id="A0A0C6FAD0"/>
<sequence>MTAPMTAPSSTDLKPWQWPEDHWRRRVAKVRAGRSLAPAWPDGKRCAVALSFDVDHETNELRDGGKSLGRLSWGQYGHRQGMPRILELLAEHDVPASFYVPAVVAMLYPDEQRGVVAAGHEIGIHGWIHELNSILPAEAERDLMLRSADALERITGTRPVGLRTPSWDYSDATLAIIREMGLLYDSSLMADDTCYELMEDGAPTGIVEVPVEWIRDDAPYFMMSRFEGLRPHIGPEDVLAIFMREFEGAYREGGLFQLTMHPHIIGYRSRLWIVEELIRAAKAKGDVWFATHADIAAHAATALRS</sequence>
<dbReference type="RefSeq" id="WP_244533416.1">
    <property type="nucleotide sequence ID" value="NZ_AP014704.1"/>
</dbReference>
<reference evidence="7" key="2">
    <citation type="submission" date="2015-01" db="EMBL/GenBank/DDBJ databases">
        <title>Complete genome sequence of Methylobacterium aquaticum strain 22A.</title>
        <authorList>
            <person name="Tani A."/>
            <person name="Ogura Y."/>
            <person name="Hayashi T."/>
        </authorList>
    </citation>
    <scope>NUCLEOTIDE SEQUENCE [LARGE SCALE GENOMIC DNA]</scope>
    <source>
        <strain evidence="7">MA-22A</strain>
    </source>
</reference>
<dbReference type="EMBL" id="AP014704">
    <property type="protein sequence ID" value="BAQ43722.1"/>
    <property type="molecule type" value="Genomic_DNA"/>
</dbReference>
<feature type="domain" description="NodB homology" evidence="5">
    <location>
        <begin position="66"/>
        <end position="290"/>
    </location>
</feature>
<dbReference type="Pfam" id="PF01522">
    <property type="entry name" value="Polysacc_deac_1"/>
    <property type="match status" value="1"/>
</dbReference>
<evidence type="ECO:0000259" key="5">
    <source>
        <dbReference type="PROSITE" id="PS51677"/>
    </source>
</evidence>
<dbReference type="KEGG" id="maqu:Maq22A_c01090"/>
<gene>
    <name evidence="6" type="primary">cda1</name>
    <name evidence="6" type="ORF">Maq22A_c01090</name>
</gene>
<organism evidence="6 7">
    <name type="scientific">Methylobacterium aquaticum</name>
    <dbReference type="NCBI Taxonomy" id="270351"/>
    <lineage>
        <taxon>Bacteria</taxon>
        <taxon>Pseudomonadati</taxon>
        <taxon>Pseudomonadota</taxon>
        <taxon>Alphaproteobacteria</taxon>
        <taxon>Hyphomicrobiales</taxon>
        <taxon>Methylobacteriaceae</taxon>
        <taxon>Methylobacterium</taxon>
    </lineage>
</organism>
<dbReference type="Gene3D" id="3.20.20.370">
    <property type="entry name" value="Glycoside hydrolase/deacetylase"/>
    <property type="match status" value="1"/>
</dbReference>